<dbReference type="PANTHER" id="PTHR47272:SF2">
    <property type="entry name" value="PIGGYBAC TRANSPOSABLE ELEMENT-DERIVED PROTEIN 3-LIKE"/>
    <property type="match status" value="1"/>
</dbReference>
<proteinExistence type="predicted"/>
<name>A0A8J4YCB8_CHIOP</name>
<dbReference type="InterPro" id="IPR029526">
    <property type="entry name" value="PGBD"/>
</dbReference>
<evidence type="ECO:0000313" key="3">
    <source>
        <dbReference type="EMBL" id="KAG0724003.1"/>
    </source>
</evidence>
<evidence type="ECO:0000313" key="4">
    <source>
        <dbReference type="Proteomes" id="UP000770661"/>
    </source>
</evidence>
<dbReference type="OrthoDB" id="6369221at2759"/>
<dbReference type="AlphaFoldDB" id="A0A8J4YCB8"/>
<protein>
    <submittedName>
        <fullName evidence="3">PiggyBac transposable element-derived protein 2</fullName>
    </submittedName>
</protein>
<dbReference type="Pfam" id="PF13843">
    <property type="entry name" value="DDE_Tnp_1_7"/>
    <property type="match status" value="1"/>
</dbReference>
<dbReference type="PROSITE" id="PS51257">
    <property type="entry name" value="PROKAR_LIPOPROTEIN"/>
    <property type="match status" value="1"/>
</dbReference>
<evidence type="ECO:0000259" key="2">
    <source>
        <dbReference type="Pfam" id="PF13843"/>
    </source>
</evidence>
<accession>A0A8J4YCB8</accession>
<gene>
    <name evidence="3" type="primary">PGBD2_1</name>
    <name evidence="3" type="ORF">GWK47_041539</name>
</gene>
<dbReference type="PANTHER" id="PTHR47272">
    <property type="entry name" value="DDE_TNP_1_7 DOMAIN-CONTAINING PROTEIN"/>
    <property type="match status" value="1"/>
</dbReference>
<sequence>MGSTKQIVSVLASTMSCSTTTAIFADNFFTSLEIVRYLKNQNCRYTGTDRDNRIGKPPLKAIKEMEKKAVPRDMGVQPISSVSRYYSHTKKEDVSCPAVIKSYNANMGDIDNSDMLVHLNRTPMKAKRWYMRMLAYVIDLSITNAWIQVYRQDCIALAETGLTLKNFRIPVFRSASGQRPGTSRPRRSSAAPGSLNTTVDVPMPVRGHRNHVPENSVRFDLTLFHAPVYTTHQTCRLCSRKGHILRSNVLCRVCKVNLCLNAEINCFIKYHEIVA</sequence>
<comment type="caution">
    <text evidence="3">The sequence shown here is derived from an EMBL/GenBank/DDBJ whole genome shotgun (WGS) entry which is preliminary data.</text>
</comment>
<dbReference type="EMBL" id="JACEEZ010007512">
    <property type="protein sequence ID" value="KAG0724003.1"/>
    <property type="molecule type" value="Genomic_DNA"/>
</dbReference>
<reference evidence="3" key="1">
    <citation type="submission" date="2020-07" db="EMBL/GenBank/DDBJ databases">
        <title>The High-quality genome of the commercially important snow crab, Chionoecetes opilio.</title>
        <authorList>
            <person name="Jeong J.-H."/>
            <person name="Ryu S."/>
        </authorList>
    </citation>
    <scope>NUCLEOTIDE SEQUENCE</scope>
    <source>
        <strain evidence="3">MADBK_172401_WGS</strain>
        <tissue evidence="3">Digestive gland</tissue>
    </source>
</reference>
<feature type="region of interest" description="Disordered" evidence="1">
    <location>
        <begin position="175"/>
        <end position="200"/>
    </location>
</feature>
<dbReference type="Proteomes" id="UP000770661">
    <property type="component" value="Unassembled WGS sequence"/>
</dbReference>
<feature type="domain" description="PiggyBac transposable element-derived protein" evidence="2">
    <location>
        <begin position="5"/>
        <end position="146"/>
    </location>
</feature>
<organism evidence="3 4">
    <name type="scientific">Chionoecetes opilio</name>
    <name type="common">Atlantic snow crab</name>
    <name type="synonym">Cancer opilio</name>
    <dbReference type="NCBI Taxonomy" id="41210"/>
    <lineage>
        <taxon>Eukaryota</taxon>
        <taxon>Metazoa</taxon>
        <taxon>Ecdysozoa</taxon>
        <taxon>Arthropoda</taxon>
        <taxon>Crustacea</taxon>
        <taxon>Multicrustacea</taxon>
        <taxon>Malacostraca</taxon>
        <taxon>Eumalacostraca</taxon>
        <taxon>Eucarida</taxon>
        <taxon>Decapoda</taxon>
        <taxon>Pleocyemata</taxon>
        <taxon>Brachyura</taxon>
        <taxon>Eubrachyura</taxon>
        <taxon>Majoidea</taxon>
        <taxon>Majidae</taxon>
        <taxon>Chionoecetes</taxon>
    </lineage>
</organism>
<keyword evidence="4" id="KW-1185">Reference proteome</keyword>
<feature type="compositionally biased region" description="Low complexity" evidence="1">
    <location>
        <begin position="176"/>
        <end position="194"/>
    </location>
</feature>
<evidence type="ECO:0000256" key="1">
    <source>
        <dbReference type="SAM" id="MobiDB-lite"/>
    </source>
</evidence>